<feature type="region of interest" description="Disordered" evidence="1">
    <location>
        <begin position="96"/>
        <end position="124"/>
    </location>
</feature>
<dbReference type="AlphaFoldDB" id="A0A4Q7KF41"/>
<evidence type="ECO:0000256" key="1">
    <source>
        <dbReference type="SAM" id="MobiDB-lite"/>
    </source>
</evidence>
<protein>
    <submittedName>
        <fullName evidence="3">V8-like Glu-specific endopeptidase</fullName>
    </submittedName>
</protein>
<dbReference type="Proteomes" id="UP000294257">
    <property type="component" value="Unassembled WGS sequence"/>
</dbReference>
<gene>
    <name evidence="3" type="ORF">EV193_111106</name>
</gene>
<organism evidence="3 4">
    <name type="scientific">Herbihabitans rhizosphaerae</name>
    <dbReference type="NCBI Taxonomy" id="1872711"/>
    <lineage>
        <taxon>Bacteria</taxon>
        <taxon>Bacillati</taxon>
        <taxon>Actinomycetota</taxon>
        <taxon>Actinomycetes</taxon>
        <taxon>Pseudonocardiales</taxon>
        <taxon>Pseudonocardiaceae</taxon>
        <taxon>Herbihabitans</taxon>
    </lineage>
</organism>
<dbReference type="PANTHER" id="PTHR36234:SF5">
    <property type="entry name" value="LYSYL ENDOPEPTIDASE"/>
    <property type="match status" value="1"/>
</dbReference>
<dbReference type="PANTHER" id="PTHR36234">
    <property type="entry name" value="LYSYL ENDOPEPTIDASE"/>
    <property type="match status" value="1"/>
</dbReference>
<keyword evidence="4" id="KW-1185">Reference proteome</keyword>
<dbReference type="InterPro" id="IPR006311">
    <property type="entry name" value="TAT_signal"/>
</dbReference>
<evidence type="ECO:0000256" key="2">
    <source>
        <dbReference type="SAM" id="SignalP"/>
    </source>
</evidence>
<feature type="chain" id="PRO_5039346863" evidence="2">
    <location>
        <begin position="35"/>
        <end position="403"/>
    </location>
</feature>
<dbReference type="SUPFAM" id="SSF50494">
    <property type="entry name" value="Trypsin-like serine proteases"/>
    <property type="match status" value="1"/>
</dbReference>
<dbReference type="InterPro" id="IPR009003">
    <property type="entry name" value="Peptidase_S1_PA"/>
</dbReference>
<proteinExistence type="predicted"/>
<comment type="caution">
    <text evidence="3">The sequence shown here is derived from an EMBL/GenBank/DDBJ whole genome shotgun (WGS) entry which is preliminary data.</text>
</comment>
<feature type="signal peptide" evidence="2">
    <location>
        <begin position="1"/>
        <end position="34"/>
    </location>
</feature>
<dbReference type="Pfam" id="PF13365">
    <property type="entry name" value="Trypsin_2"/>
    <property type="match status" value="1"/>
</dbReference>
<dbReference type="Gene3D" id="2.40.10.10">
    <property type="entry name" value="Trypsin-like serine proteases"/>
    <property type="match status" value="2"/>
</dbReference>
<reference evidence="3 4" key="1">
    <citation type="submission" date="2019-02" db="EMBL/GenBank/DDBJ databases">
        <title>Genomic Encyclopedia of Type Strains, Phase IV (KMG-IV): sequencing the most valuable type-strain genomes for metagenomic binning, comparative biology and taxonomic classification.</title>
        <authorList>
            <person name="Goeker M."/>
        </authorList>
    </citation>
    <scope>NUCLEOTIDE SEQUENCE [LARGE SCALE GENOMIC DNA]</scope>
    <source>
        <strain evidence="3 4">DSM 101727</strain>
    </source>
</reference>
<dbReference type="OrthoDB" id="5928962at2"/>
<dbReference type="PROSITE" id="PS51318">
    <property type="entry name" value="TAT"/>
    <property type="match status" value="1"/>
</dbReference>
<dbReference type="InterPro" id="IPR043504">
    <property type="entry name" value="Peptidase_S1_PA_chymotrypsin"/>
</dbReference>
<dbReference type="RefSeq" id="WP_130347681.1">
    <property type="nucleotide sequence ID" value="NZ_SGWQ01000011.1"/>
</dbReference>
<accession>A0A4Q7KF41</accession>
<keyword evidence="2" id="KW-0732">Signal</keyword>
<evidence type="ECO:0000313" key="3">
    <source>
        <dbReference type="EMBL" id="RZS32721.1"/>
    </source>
</evidence>
<dbReference type="EMBL" id="SGWQ01000011">
    <property type="protein sequence ID" value="RZS32721.1"/>
    <property type="molecule type" value="Genomic_DNA"/>
</dbReference>
<evidence type="ECO:0000313" key="4">
    <source>
        <dbReference type="Proteomes" id="UP000294257"/>
    </source>
</evidence>
<name>A0A4Q7KF41_9PSEU</name>
<sequence>MTTPASSRRRSRRLAVGAAFAVVAAAGLSLPAVAEPAAPASPAAPQAAKPYQIGDEQAADVQLRYGGTTSQTIHHPGARYVKVHFDSLTLAPGDKVTVSDPAGRETHTYSGDPTRGIRAAGDSSHTVSGPGFWAMSVDGDTAVITLHAKGTAPASDLAVRADKYTRGFSADEQRQRDVGIQSVCETDARRDAVCYEKSHPTEYGKTKSVARMLNNGRGHCTAWRVGTSNTVFTNNHCAASQSELDAMELQFDYACATCGGNDPKPATKVAAAKLLKTDASLDYTLFTVDNFAAIEKFGYLQLDVRAPQKGERIYISGHGDTDPNELSIFENDQGGEECDVDSPQSDSTNMGYYCDTSGGSSGSPVFAASSNKVIGLHHLGGCLNEGTRIELIYPQVKDLIENG</sequence>